<dbReference type="InterPro" id="IPR036291">
    <property type="entry name" value="NAD(P)-bd_dom_sf"/>
</dbReference>
<name>A0AAN8XRM4_HALRR</name>
<dbReference type="InterPro" id="IPR006140">
    <property type="entry name" value="D-isomer_DH_NAD-bd"/>
</dbReference>
<dbReference type="SUPFAM" id="SSF51735">
    <property type="entry name" value="NAD(P)-binding Rossmann-fold domains"/>
    <property type="match status" value="1"/>
</dbReference>
<reference evidence="4 5" key="1">
    <citation type="submission" date="2023-11" db="EMBL/GenBank/DDBJ databases">
        <title>Halocaridina rubra genome assembly.</title>
        <authorList>
            <person name="Smith C."/>
        </authorList>
    </citation>
    <scope>NUCLEOTIDE SEQUENCE [LARGE SCALE GENOMIC DNA]</scope>
    <source>
        <strain evidence="4">EP-1</strain>
        <tissue evidence="4">Whole</tissue>
    </source>
</reference>
<proteinExistence type="predicted"/>
<keyword evidence="5" id="KW-1185">Reference proteome</keyword>
<accession>A0AAN8XRM4</accession>
<protein>
    <recommendedName>
        <fullName evidence="3">D-isomer specific 2-hydroxyacid dehydrogenase NAD-binding domain-containing protein</fullName>
    </recommendedName>
</protein>
<dbReference type="GO" id="GO:0051287">
    <property type="term" value="F:NAD binding"/>
    <property type="evidence" value="ECO:0007669"/>
    <property type="project" value="InterPro"/>
</dbReference>
<evidence type="ECO:0000313" key="5">
    <source>
        <dbReference type="Proteomes" id="UP001381693"/>
    </source>
</evidence>
<gene>
    <name evidence="4" type="ORF">SK128_022240</name>
</gene>
<keyword evidence="2" id="KW-0520">NAD</keyword>
<comment type="caution">
    <text evidence="4">The sequence shown here is derived from an EMBL/GenBank/DDBJ whole genome shotgun (WGS) entry which is preliminary data.</text>
</comment>
<evidence type="ECO:0000256" key="1">
    <source>
        <dbReference type="ARBA" id="ARBA00023002"/>
    </source>
</evidence>
<dbReference type="CDD" id="cd05300">
    <property type="entry name" value="2-Hacid_dh_1"/>
    <property type="match status" value="1"/>
</dbReference>
<dbReference type="Proteomes" id="UP001381693">
    <property type="component" value="Unassembled WGS sequence"/>
</dbReference>
<evidence type="ECO:0000256" key="2">
    <source>
        <dbReference type="ARBA" id="ARBA00023027"/>
    </source>
</evidence>
<sequence>LQGLVNFKMLARKDVVMVFHPMKGVSEMLREALPEVNVVNAFKSSNDDEQLKETLRRKITIEELLQLQKADIIITGSLLLPQLMYNLPNVKWVQCTDTGINRMTACVRERQEKPNYIFTRNIGESVGLQMAEYVVGQIICHERSWHQSREKQLEKLYDNGNSFILYRSLESLTIGVMGLGPLGLQVAKSLKHFRCRVLGYSKNLKKTSERSSFIDGYWHSGHLPSFLRECDHVVCVLPSTPETRGIFGGDVLQYAKKKPVLMNVGRGDLISEKDLLKALDAGWISKAILDVFEKEPLPSESPLWLHPKVILTPHISSFGNADSRGKPLVEFFIDNYYRYKRGQPMKGRVCWDQEY</sequence>
<keyword evidence="1" id="KW-0560">Oxidoreductase</keyword>
<dbReference type="AlphaFoldDB" id="A0AAN8XRM4"/>
<dbReference type="PANTHER" id="PTHR43333">
    <property type="entry name" value="2-HACID_DH_C DOMAIN-CONTAINING PROTEIN"/>
    <property type="match status" value="1"/>
</dbReference>
<dbReference type="FunFam" id="3.40.50.720:FF:000363">
    <property type="entry name" value="D-isomer specific 2-hydroxyacid dehydrogenase"/>
    <property type="match status" value="1"/>
</dbReference>
<dbReference type="Gene3D" id="3.40.50.720">
    <property type="entry name" value="NAD(P)-binding Rossmann-like Domain"/>
    <property type="match status" value="2"/>
</dbReference>
<feature type="domain" description="D-isomer specific 2-hydroxyacid dehydrogenase NAD-binding" evidence="3">
    <location>
        <begin position="136"/>
        <end position="316"/>
    </location>
</feature>
<organism evidence="4 5">
    <name type="scientific">Halocaridina rubra</name>
    <name type="common">Hawaiian red shrimp</name>
    <dbReference type="NCBI Taxonomy" id="373956"/>
    <lineage>
        <taxon>Eukaryota</taxon>
        <taxon>Metazoa</taxon>
        <taxon>Ecdysozoa</taxon>
        <taxon>Arthropoda</taxon>
        <taxon>Crustacea</taxon>
        <taxon>Multicrustacea</taxon>
        <taxon>Malacostraca</taxon>
        <taxon>Eumalacostraca</taxon>
        <taxon>Eucarida</taxon>
        <taxon>Decapoda</taxon>
        <taxon>Pleocyemata</taxon>
        <taxon>Caridea</taxon>
        <taxon>Atyoidea</taxon>
        <taxon>Atyidae</taxon>
        <taxon>Halocaridina</taxon>
    </lineage>
</organism>
<dbReference type="PANTHER" id="PTHR43333:SF1">
    <property type="entry name" value="D-ISOMER SPECIFIC 2-HYDROXYACID DEHYDROGENASE NAD-BINDING DOMAIN-CONTAINING PROTEIN"/>
    <property type="match status" value="1"/>
</dbReference>
<evidence type="ECO:0000259" key="3">
    <source>
        <dbReference type="Pfam" id="PF02826"/>
    </source>
</evidence>
<dbReference type="EMBL" id="JAXCGZ010003837">
    <property type="protein sequence ID" value="KAK7082970.1"/>
    <property type="molecule type" value="Genomic_DNA"/>
</dbReference>
<dbReference type="GO" id="GO:0016491">
    <property type="term" value="F:oxidoreductase activity"/>
    <property type="evidence" value="ECO:0007669"/>
    <property type="project" value="UniProtKB-KW"/>
</dbReference>
<feature type="non-terminal residue" evidence="4">
    <location>
        <position position="1"/>
    </location>
</feature>
<dbReference type="Pfam" id="PF02826">
    <property type="entry name" value="2-Hacid_dh_C"/>
    <property type="match status" value="1"/>
</dbReference>
<evidence type="ECO:0000313" key="4">
    <source>
        <dbReference type="EMBL" id="KAK7082970.1"/>
    </source>
</evidence>